<evidence type="ECO:0000256" key="7">
    <source>
        <dbReference type="PIRSR" id="PIRSR016305-1"/>
    </source>
</evidence>
<feature type="binding site" evidence="7">
    <location>
        <begin position="174"/>
        <end position="175"/>
    </location>
    <ligand>
        <name>S-adenosyl-L-methionine</name>
        <dbReference type="ChEBI" id="CHEBI:59789"/>
    </ligand>
</feature>
<evidence type="ECO:0000256" key="2">
    <source>
        <dbReference type="ARBA" id="ARBA00010703"/>
    </source>
</evidence>
<dbReference type="PANTHER" id="PTHR13600">
    <property type="entry name" value="LEUCINE CARBOXYL METHYLTRANSFERASE"/>
    <property type="match status" value="1"/>
</dbReference>
<dbReference type="EC" id="2.1.1.233" evidence="6"/>
<keyword evidence="6" id="KW-0472">Membrane</keyword>
<keyword evidence="5 6" id="KW-0949">S-adenosyl-L-methionine</keyword>
<evidence type="ECO:0000313" key="9">
    <source>
        <dbReference type="Proteomes" id="UP001472866"/>
    </source>
</evidence>
<comment type="similarity">
    <text evidence="2 6">Belongs to the methyltransferase superfamily. LCMT family.</text>
</comment>
<dbReference type="EMBL" id="CP151510">
    <property type="protein sequence ID" value="WZN64772.1"/>
    <property type="molecule type" value="Genomic_DNA"/>
</dbReference>
<dbReference type="PANTHER" id="PTHR13600:SF21">
    <property type="entry name" value="LEUCINE CARBOXYL METHYLTRANSFERASE 1"/>
    <property type="match status" value="1"/>
</dbReference>
<keyword evidence="9" id="KW-1185">Reference proteome</keyword>
<name>A0AAX4PFJ9_9CHLO</name>
<dbReference type="GO" id="GO:0032259">
    <property type="term" value="P:methylation"/>
    <property type="evidence" value="ECO:0007669"/>
    <property type="project" value="UniProtKB-KW"/>
</dbReference>
<dbReference type="Gene3D" id="3.40.50.150">
    <property type="entry name" value="Vaccinia Virus protein VP39"/>
    <property type="match status" value="1"/>
</dbReference>
<feature type="binding site" evidence="7">
    <location>
        <position position="96"/>
    </location>
    <ligand>
        <name>S-adenosyl-L-methionine</name>
        <dbReference type="ChEBI" id="CHEBI:59789"/>
    </ligand>
</feature>
<proteinExistence type="inferred from homology"/>
<dbReference type="AlphaFoldDB" id="A0AAX4PFJ9"/>
<keyword evidence="3 6" id="KW-0489">Methyltransferase</keyword>
<organism evidence="8 9">
    <name type="scientific">Chloropicon roscoffensis</name>
    <dbReference type="NCBI Taxonomy" id="1461544"/>
    <lineage>
        <taxon>Eukaryota</taxon>
        <taxon>Viridiplantae</taxon>
        <taxon>Chlorophyta</taxon>
        <taxon>Chloropicophyceae</taxon>
        <taxon>Chloropicales</taxon>
        <taxon>Chloropicaceae</taxon>
        <taxon>Chloropicon</taxon>
    </lineage>
</organism>
<dbReference type="InterPro" id="IPR016651">
    <property type="entry name" value="LCMT1"/>
</dbReference>
<evidence type="ECO:0000256" key="6">
    <source>
        <dbReference type="PIRNR" id="PIRNR016305"/>
    </source>
</evidence>
<accession>A0AAX4PFJ9</accession>
<dbReference type="Pfam" id="PF04072">
    <property type="entry name" value="LCM"/>
    <property type="match status" value="1"/>
</dbReference>
<dbReference type="GO" id="GO:0016020">
    <property type="term" value="C:membrane"/>
    <property type="evidence" value="ECO:0007669"/>
    <property type="project" value="UniProtKB-SubCell"/>
</dbReference>
<dbReference type="InterPro" id="IPR029063">
    <property type="entry name" value="SAM-dependent_MTases_sf"/>
</dbReference>
<evidence type="ECO:0000256" key="1">
    <source>
        <dbReference type="ARBA" id="ARBA00000724"/>
    </source>
</evidence>
<comment type="catalytic activity">
    <reaction evidence="1 6">
        <text>[phosphatase 2A protein]-C-terminal L-leucine + S-adenosyl-L-methionine = [phosphatase 2A protein]-C-terminal L-leucine methyl ester + S-adenosyl-L-homocysteine</text>
        <dbReference type="Rhea" id="RHEA:48544"/>
        <dbReference type="Rhea" id="RHEA-COMP:12134"/>
        <dbReference type="Rhea" id="RHEA-COMP:12135"/>
        <dbReference type="ChEBI" id="CHEBI:57856"/>
        <dbReference type="ChEBI" id="CHEBI:59789"/>
        <dbReference type="ChEBI" id="CHEBI:90516"/>
        <dbReference type="ChEBI" id="CHEBI:90517"/>
        <dbReference type="EC" id="2.1.1.233"/>
    </reaction>
</comment>
<feature type="binding site" evidence="7">
    <location>
        <position position="67"/>
    </location>
    <ligand>
        <name>S-adenosyl-L-methionine</name>
        <dbReference type="ChEBI" id="CHEBI:59789"/>
    </ligand>
</feature>
<dbReference type="PIRSF" id="PIRSF016305">
    <property type="entry name" value="LCM_mtfrase"/>
    <property type="match status" value="1"/>
</dbReference>
<sequence length="340" mass="38406">MEPPFRRPNPVPLRHDADRCIQGTNDDASISKMSCVSLGYFQDDFIHLFVRRRTRRPPMINRGYFARVQAIRQAVDNFLERTSRGGEGGGQIVSLGAGWDTNFFRLRSSSREPARYVEVDHREVTCSKARSMMKSPALRDLLADVGEDGAREEAVIDAGAGTVRGRGYYLAPADLRDPESVRKVLDASSVDYREPTLILLECVVAYLDGKATKDLLSMIAESFGDCCVLIYDMIGPDDPFGQQLIFNVESRGCPLPGIRSYPTKESHVKLLSDCGFARSGVHDMREVYEKHVVAEERKRTERIEFLDELEEWHLIMAHYCLSYGHNGVFEIGECPFEAKR</sequence>
<comment type="function">
    <text evidence="6">Involved in brassinosteroid (BR) signaling.</text>
</comment>
<reference evidence="8 9" key="1">
    <citation type="submission" date="2024-03" db="EMBL/GenBank/DDBJ databases">
        <title>Complete genome sequence of the green alga Chloropicon roscoffensis RCC1871.</title>
        <authorList>
            <person name="Lemieux C."/>
            <person name="Pombert J.-F."/>
            <person name="Otis C."/>
            <person name="Turmel M."/>
        </authorList>
    </citation>
    <scope>NUCLEOTIDE SEQUENCE [LARGE SCALE GENOMIC DNA]</scope>
    <source>
        <strain evidence="8 9">RCC1871</strain>
    </source>
</reference>
<evidence type="ECO:0000256" key="4">
    <source>
        <dbReference type="ARBA" id="ARBA00022679"/>
    </source>
</evidence>
<keyword evidence="4 6" id="KW-0808">Transferase</keyword>
<evidence type="ECO:0000256" key="3">
    <source>
        <dbReference type="ARBA" id="ARBA00022603"/>
    </source>
</evidence>
<gene>
    <name evidence="8" type="ORF">HKI87_10g63290</name>
</gene>
<evidence type="ECO:0000256" key="5">
    <source>
        <dbReference type="ARBA" id="ARBA00022691"/>
    </source>
</evidence>
<dbReference type="SUPFAM" id="SSF53335">
    <property type="entry name" value="S-adenosyl-L-methionine-dependent methyltransferases"/>
    <property type="match status" value="1"/>
</dbReference>
<dbReference type="Proteomes" id="UP001472866">
    <property type="component" value="Chromosome 10"/>
</dbReference>
<keyword evidence="6" id="KW-0963">Cytoplasm</keyword>
<protein>
    <recommendedName>
        <fullName evidence="6">Leucine carboxyl methyltransferase 1 homolog</fullName>
        <ecNumber evidence="6">2.1.1.233</ecNumber>
    </recommendedName>
</protein>
<evidence type="ECO:0000313" key="8">
    <source>
        <dbReference type="EMBL" id="WZN64772.1"/>
    </source>
</evidence>
<dbReference type="GO" id="GO:0005737">
    <property type="term" value="C:cytoplasm"/>
    <property type="evidence" value="ECO:0007669"/>
    <property type="project" value="UniProtKB-SubCell"/>
</dbReference>
<dbReference type="InterPro" id="IPR007213">
    <property type="entry name" value="Ppm1/Ppm2/Tcmp"/>
</dbReference>
<dbReference type="GO" id="GO:0018423">
    <property type="term" value="F:protein C-terminal leucine carboxyl O-methyltransferase activity"/>
    <property type="evidence" value="ECO:0007669"/>
    <property type="project" value="UniProtKB-EC"/>
</dbReference>
<comment type="subcellular location">
    <subcellularLocation>
        <location evidence="6">Cytoplasm</location>
    </subcellularLocation>
    <subcellularLocation>
        <location evidence="6">Membrane</location>
        <topology evidence="6">Peripheral membrane protein</topology>
    </subcellularLocation>
</comment>
<feature type="binding site" evidence="7">
    <location>
        <position position="201"/>
    </location>
    <ligand>
        <name>S-adenosyl-L-methionine</name>
        <dbReference type="ChEBI" id="CHEBI:59789"/>
    </ligand>
</feature>